<dbReference type="PANTHER" id="PTHR10491">
    <property type="entry name" value="DTDP-4-DEHYDRORHAMNOSE REDUCTASE"/>
    <property type="match status" value="1"/>
</dbReference>
<dbReference type="NCBIfam" id="TIGR01214">
    <property type="entry name" value="rmlD"/>
    <property type="match status" value="1"/>
</dbReference>
<dbReference type="Proteomes" id="UP001147653">
    <property type="component" value="Unassembled WGS sequence"/>
</dbReference>
<dbReference type="Pfam" id="PF04321">
    <property type="entry name" value="RmlD_sub_bind"/>
    <property type="match status" value="1"/>
</dbReference>
<dbReference type="InterPro" id="IPR005913">
    <property type="entry name" value="dTDP_dehydrorham_reduct"/>
</dbReference>
<dbReference type="Gene3D" id="3.40.50.720">
    <property type="entry name" value="NAD(P)-binding Rossmann-like Domain"/>
    <property type="match status" value="1"/>
</dbReference>
<comment type="caution">
    <text evidence="4">The sequence shown here is derived from an EMBL/GenBank/DDBJ whole genome shotgun (WGS) entry which is preliminary data.</text>
</comment>
<dbReference type="GO" id="GO:0019305">
    <property type="term" value="P:dTDP-rhamnose biosynthetic process"/>
    <property type="evidence" value="ECO:0007669"/>
    <property type="project" value="TreeGrafter"/>
</dbReference>
<dbReference type="PANTHER" id="PTHR10491:SF4">
    <property type="entry name" value="METHIONINE ADENOSYLTRANSFERASE 2 SUBUNIT BETA"/>
    <property type="match status" value="1"/>
</dbReference>
<comment type="similarity">
    <text evidence="1 2">Belongs to the dTDP-4-dehydrorhamnose reductase family.</text>
</comment>
<organism evidence="4 5">
    <name type="scientific">Solirubrobacter phytolaccae</name>
    <dbReference type="NCBI Taxonomy" id="1404360"/>
    <lineage>
        <taxon>Bacteria</taxon>
        <taxon>Bacillati</taxon>
        <taxon>Actinomycetota</taxon>
        <taxon>Thermoleophilia</taxon>
        <taxon>Solirubrobacterales</taxon>
        <taxon>Solirubrobacteraceae</taxon>
        <taxon>Solirubrobacter</taxon>
    </lineage>
</organism>
<dbReference type="Gene3D" id="3.90.25.10">
    <property type="entry name" value="UDP-galactose 4-epimerase, domain 1"/>
    <property type="match status" value="1"/>
</dbReference>
<protein>
    <recommendedName>
        <fullName evidence="2">dTDP-4-dehydrorhamnose reductase</fullName>
        <ecNumber evidence="2">1.1.1.133</ecNumber>
    </recommendedName>
</protein>
<dbReference type="EMBL" id="JAPDDP010000003">
    <property type="protein sequence ID" value="MDA0179087.1"/>
    <property type="molecule type" value="Genomic_DNA"/>
</dbReference>
<keyword evidence="2 4" id="KW-0560">Oxidoreductase</keyword>
<dbReference type="GO" id="GO:0005829">
    <property type="term" value="C:cytosol"/>
    <property type="evidence" value="ECO:0007669"/>
    <property type="project" value="TreeGrafter"/>
</dbReference>
<dbReference type="EC" id="1.1.1.133" evidence="2"/>
<comment type="function">
    <text evidence="2">Catalyzes the reduction of dTDP-6-deoxy-L-lyxo-4-hexulose to yield dTDP-L-rhamnose.</text>
</comment>
<comment type="pathway">
    <text evidence="2">Carbohydrate biosynthesis; dTDP-L-rhamnose biosynthesis.</text>
</comment>
<evidence type="ECO:0000256" key="2">
    <source>
        <dbReference type="RuleBase" id="RU364082"/>
    </source>
</evidence>
<dbReference type="InterPro" id="IPR029903">
    <property type="entry name" value="RmlD-like-bd"/>
</dbReference>
<reference evidence="4" key="1">
    <citation type="submission" date="2022-10" db="EMBL/GenBank/DDBJ databases">
        <title>The WGS of Solirubrobacter phytolaccae KCTC 29190.</title>
        <authorList>
            <person name="Jiang Z."/>
        </authorList>
    </citation>
    <scope>NUCLEOTIDE SEQUENCE</scope>
    <source>
        <strain evidence="4">KCTC 29190</strain>
    </source>
</reference>
<sequence>MRLLVTGAAGMLGTDVVAAAAAQHDVVAFTRGDLDITDAEAVRAALRDSRPDAVINCAAYTNVDAAESDEAAATRINGDGAGHLAAAAAEVGAHIVHVSTDYVFGGDATSPYREDAPTGPIGAYGRSKLAGEVAVAGAAPTSHSIVRTAWVFGPHGKNFVDTMLRLGRERDEVTVVDDQLGSPTYTGHLAAALVTIAQERPNGILHVAGGGECTWHDLAVATFAAAGLTVTAHRCSAADFGAPAPRPAYSVLGSTRSDAPALPAWQDGLNAHLTQREVLAS</sequence>
<evidence type="ECO:0000256" key="1">
    <source>
        <dbReference type="ARBA" id="ARBA00010944"/>
    </source>
</evidence>
<feature type="domain" description="RmlD-like substrate binding" evidence="3">
    <location>
        <begin position="1"/>
        <end position="275"/>
    </location>
</feature>
<dbReference type="AlphaFoldDB" id="A0A9X3SCU6"/>
<evidence type="ECO:0000313" key="4">
    <source>
        <dbReference type="EMBL" id="MDA0179087.1"/>
    </source>
</evidence>
<dbReference type="GO" id="GO:0008831">
    <property type="term" value="F:dTDP-4-dehydrorhamnose reductase activity"/>
    <property type="evidence" value="ECO:0007669"/>
    <property type="project" value="UniProtKB-EC"/>
</dbReference>
<dbReference type="InterPro" id="IPR036291">
    <property type="entry name" value="NAD(P)-bd_dom_sf"/>
</dbReference>
<evidence type="ECO:0000259" key="3">
    <source>
        <dbReference type="Pfam" id="PF04321"/>
    </source>
</evidence>
<gene>
    <name evidence="4" type="primary">rfbD</name>
    <name evidence="4" type="ORF">OJ997_02175</name>
</gene>
<proteinExistence type="inferred from homology"/>
<dbReference type="RefSeq" id="WP_270023355.1">
    <property type="nucleotide sequence ID" value="NZ_JAPDDP010000003.1"/>
</dbReference>
<dbReference type="SUPFAM" id="SSF51735">
    <property type="entry name" value="NAD(P)-binding Rossmann-fold domains"/>
    <property type="match status" value="1"/>
</dbReference>
<evidence type="ECO:0000313" key="5">
    <source>
        <dbReference type="Proteomes" id="UP001147653"/>
    </source>
</evidence>
<accession>A0A9X3SCU6</accession>
<name>A0A9X3SCU6_9ACTN</name>
<keyword evidence="5" id="KW-1185">Reference proteome</keyword>
<keyword evidence="2" id="KW-0521">NADP</keyword>
<dbReference type="CDD" id="cd05254">
    <property type="entry name" value="dTDP_HR_like_SDR_e"/>
    <property type="match status" value="1"/>
</dbReference>